<feature type="transmembrane region" description="Helical" evidence="16">
    <location>
        <begin position="6"/>
        <end position="32"/>
    </location>
</feature>
<keyword evidence="15 16" id="KW-0739">Sodium transport</keyword>
<evidence type="ECO:0000256" key="14">
    <source>
        <dbReference type="ARBA" id="ARBA00023136"/>
    </source>
</evidence>
<evidence type="ECO:0000256" key="4">
    <source>
        <dbReference type="ARBA" id="ARBA00022553"/>
    </source>
</evidence>
<evidence type="ECO:0000313" key="19">
    <source>
        <dbReference type="EMBL" id="ADY59165.1"/>
    </source>
</evidence>
<keyword evidence="1 16" id="KW-0813">Transport</keyword>
<dbReference type="AlphaFoldDB" id="F0SRP2"/>
<evidence type="ECO:0000256" key="16">
    <source>
        <dbReference type="HAMAP-Rule" id="MF_00427"/>
    </source>
</evidence>
<evidence type="ECO:0000256" key="6">
    <source>
        <dbReference type="ARBA" id="ARBA00022643"/>
    </source>
</evidence>
<comment type="catalytic activity">
    <reaction evidence="16 17">
        <text>a ubiquinone + n Na(+)(in) + NADH + H(+) = a ubiquinol + n Na(+)(out) + NAD(+)</text>
        <dbReference type="Rhea" id="RHEA:47748"/>
        <dbReference type="Rhea" id="RHEA-COMP:9565"/>
        <dbReference type="Rhea" id="RHEA-COMP:9566"/>
        <dbReference type="ChEBI" id="CHEBI:15378"/>
        <dbReference type="ChEBI" id="CHEBI:16389"/>
        <dbReference type="ChEBI" id="CHEBI:17976"/>
        <dbReference type="ChEBI" id="CHEBI:29101"/>
        <dbReference type="ChEBI" id="CHEBI:57540"/>
        <dbReference type="ChEBI" id="CHEBI:57945"/>
        <dbReference type="EC" id="7.2.1.1"/>
    </reaction>
</comment>
<keyword evidence="6 16" id="KW-0288">FMN</keyword>
<dbReference type="RefSeq" id="WP_013627893.1">
    <property type="nucleotide sequence ID" value="NC_015174.1"/>
</dbReference>
<evidence type="ECO:0000256" key="8">
    <source>
        <dbReference type="ARBA" id="ARBA00022967"/>
    </source>
</evidence>
<feature type="modified residue" description="FMN phosphoryl threonine" evidence="16">
    <location>
        <position position="237"/>
    </location>
</feature>
<evidence type="ECO:0000256" key="5">
    <source>
        <dbReference type="ARBA" id="ARBA00022630"/>
    </source>
</evidence>
<dbReference type="NCBIfam" id="NF003749">
    <property type="entry name" value="PRK05346.1-5"/>
    <property type="match status" value="1"/>
</dbReference>
<sequence>MFQRDTIGGTFAIAAVLCVVCSVVVSATAVGLRPIKNKNEKLSFQREVLTVAGLYNKDENKPGEIPELFKSVDPVLVNIDDAKVADTDKVSVDTFDLKAVSVDPDTSMDIPDPMNLAGINRREKYTMVYIVKKDDGSLDQIILPVRGKGLWSTMWGLLSLDSDGETVRGLTFYQDGETPGLGGEINNPKWKATWSNPECPKVLYDEKGNVAISFVKGAVTCDTENSEHKFEALAGATITTRGVENMLKYWMGDHGYGPLLEKVKEGQFPDTKTASR</sequence>
<reference evidence="20" key="1">
    <citation type="submission" date="2011-02" db="EMBL/GenBank/DDBJ databases">
        <title>The complete genome of Planctomyces brasiliensis DSM 5305.</title>
        <authorList>
            <person name="Lucas S."/>
            <person name="Copeland A."/>
            <person name="Lapidus A."/>
            <person name="Bruce D."/>
            <person name="Goodwin L."/>
            <person name="Pitluck S."/>
            <person name="Kyrpides N."/>
            <person name="Mavromatis K."/>
            <person name="Pagani I."/>
            <person name="Ivanova N."/>
            <person name="Ovchinnikova G."/>
            <person name="Lu M."/>
            <person name="Detter J.C."/>
            <person name="Han C."/>
            <person name="Land M."/>
            <person name="Hauser L."/>
            <person name="Markowitz V."/>
            <person name="Cheng J.-F."/>
            <person name="Hugenholtz P."/>
            <person name="Woyke T."/>
            <person name="Wu D."/>
            <person name="Tindall B."/>
            <person name="Pomrenke H.G."/>
            <person name="Brambilla E."/>
            <person name="Klenk H.-P."/>
            <person name="Eisen J.A."/>
        </authorList>
    </citation>
    <scope>NUCLEOTIDE SEQUENCE [LARGE SCALE GENOMIC DNA]</scope>
    <source>
        <strain evidence="20">ATCC 49424 / DSM 5305 / JCM 21570 / NBRC 103401 / IFAM 1448</strain>
    </source>
</reference>
<dbReference type="PIRSF" id="PIRSF009437">
    <property type="entry name" value="NQR-1_subunit_C"/>
    <property type="match status" value="1"/>
</dbReference>
<dbReference type="STRING" id="756272.Plabr_1554"/>
<evidence type="ECO:0000256" key="1">
    <source>
        <dbReference type="ARBA" id="ARBA00022448"/>
    </source>
</evidence>
<keyword evidence="14 16" id="KW-0472">Membrane</keyword>
<comment type="similarity">
    <text evidence="16 17">Belongs to the NqrC family.</text>
</comment>
<dbReference type="SMART" id="SM00900">
    <property type="entry name" value="FMN_bind"/>
    <property type="match status" value="1"/>
</dbReference>
<accession>F0SRP2</accession>
<keyword evidence="10 16" id="KW-0520">NAD</keyword>
<dbReference type="KEGG" id="pbs:Plabr_1554"/>
<evidence type="ECO:0000256" key="15">
    <source>
        <dbReference type="ARBA" id="ARBA00023201"/>
    </source>
</evidence>
<dbReference type="OrthoDB" id="9794010at2"/>
<dbReference type="PANTHER" id="PTHR37838:SF1">
    <property type="entry name" value="NA(+)-TRANSLOCATING NADH-QUINONE REDUCTASE SUBUNIT C"/>
    <property type="match status" value="1"/>
</dbReference>
<proteinExistence type="inferred from homology"/>
<evidence type="ECO:0000313" key="20">
    <source>
        <dbReference type="Proteomes" id="UP000006860"/>
    </source>
</evidence>
<dbReference type="GO" id="GO:0016655">
    <property type="term" value="F:oxidoreductase activity, acting on NAD(P)H, quinone or similar compound as acceptor"/>
    <property type="evidence" value="ECO:0007669"/>
    <property type="project" value="UniProtKB-UniRule"/>
</dbReference>
<evidence type="ECO:0000256" key="12">
    <source>
        <dbReference type="ARBA" id="ARBA00023065"/>
    </source>
</evidence>
<keyword evidence="20" id="KW-1185">Reference proteome</keyword>
<dbReference type="GO" id="GO:0005886">
    <property type="term" value="C:plasma membrane"/>
    <property type="evidence" value="ECO:0007669"/>
    <property type="project" value="UniProtKB-SubCell"/>
</dbReference>
<organism evidence="19 20">
    <name type="scientific">Rubinisphaera brasiliensis (strain ATCC 49424 / DSM 5305 / JCM 21570 / IAM 15109 / NBRC 103401 / IFAM 1448)</name>
    <name type="common">Planctomyces brasiliensis</name>
    <dbReference type="NCBI Taxonomy" id="756272"/>
    <lineage>
        <taxon>Bacteria</taxon>
        <taxon>Pseudomonadati</taxon>
        <taxon>Planctomycetota</taxon>
        <taxon>Planctomycetia</taxon>
        <taxon>Planctomycetales</taxon>
        <taxon>Planctomycetaceae</taxon>
        <taxon>Rubinisphaera</taxon>
    </lineage>
</organism>
<comment type="cofactor">
    <cofactor evidence="16 17">
        <name>FMN</name>
        <dbReference type="ChEBI" id="CHEBI:58210"/>
    </cofactor>
</comment>
<keyword evidence="8 16" id="KW-1278">Translocase</keyword>
<dbReference type="EMBL" id="CP002546">
    <property type="protein sequence ID" value="ADY59165.1"/>
    <property type="molecule type" value="Genomic_DNA"/>
</dbReference>
<protein>
    <recommendedName>
        <fullName evidence="16 17">Na(+)-translocating NADH-quinone reductase subunit C</fullName>
        <shortName evidence="16 17">Na(+)-NQR subunit C</shortName>
        <shortName evidence="16 17">Na(+)-translocating NQR subunit C</shortName>
        <ecNumber evidence="16 17">7.2.1.1</ecNumber>
    </recommendedName>
    <alternativeName>
        <fullName evidence="16 17">NQR complex subunit C</fullName>
    </alternativeName>
    <alternativeName>
        <fullName evidence="16 17">NQR-1 subunit C</fullName>
    </alternativeName>
</protein>
<keyword evidence="5 16" id="KW-0285">Flavoprotein</keyword>
<evidence type="ECO:0000256" key="2">
    <source>
        <dbReference type="ARBA" id="ARBA00022475"/>
    </source>
</evidence>
<evidence type="ECO:0000256" key="7">
    <source>
        <dbReference type="ARBA" id="ARBA00022692"/>
    </source>
</evidence>
<comment type="subcellular location">
    <subcellularLocation>
        <location evidence="16">Cell inner membrane</location>
        <topology evidence="16">Single-pass membrane protein</topology>
    </subcellularLocation>
</comment>
<dbReference type="eggNOG" id="COG2869">
    <property type="taxonomic scope" value="Bacteria"/>
</dbReference>
<evidence type="ECO:0000256" key="17">
    <source>
        <dbReference type="PIRNR" id="PIRNR009437"/>
    </source>
</evidence>
<dbReference type="InterPro" id="IPR010204">
    <property type="entry name" value="NqrC"/>
</dbReference>
<keyword evidence="3 16" id="KW-0997">Cell inner membrane</keyword>
<dbReference type="GO" id="GO:0010181">
    <property type="term" value="F:FMN binding"/>
    <property type="evidence" value="ECO:0007669"/>
    <property type="project" value="UniProtKB-UniRule"/>
</dbReference>
<dbReference type="InterPro" id="IPR007329">
    <property type="entry name" value="FMN-bd"/>
</dbReference>
<dbReference type="HOGENOM" id="CLU_077882_0_1_0"/>
<gene>
    <name evidence="16" type="primary">nqrC</name>
    <name evidence="19" type="ordered locus">Plabr_1554</name>
</gene>
<dbReference type="Proteomes" id="UP000006860">
    <property type="component" value="Chromosome"/>
</dbReference>
<dbReference type="EC" id="7.2.1.1" evidence="16 17"/>
<keyword evidence="4 16" id="KW-0597">Phosphoprotein</keyword>
<keyword evidence="7 16" id="KW-0812">Transmembrane</keyword>
<comment type="function">
    <text evidence="16">NQR complex catalyzes the reduction of ubiquinone-1 to ubiquinol by two successive reactions, coupled with the transport of Na(+) ions from the cytoplasm to the periplasm. NqrA to NqrE are probably involved in the second step, the conversion of ubisemiquinone to ubiquinol.</text>
</comment>
<dbReference type="NCBIfam" id="TIGR01938">
    <property type="entry name" value="nqrC"/>
    <property type="match status" value="1"/>
</dbReference>
<evidence type="ECO:0000256" key="13">
    <source>
        <dbReference type="ARBA" id="ARBA00023075"/>
    </source>
</evidence>
<evidence type="ECO:0000256" key="9">
    <source>
        <dbReference type="ARBA" id="ARBA00022989"/>
    </source>
</evidence>
<evidence type="ECO:0000256" key="3">
    <source>
        <dbReference type="ARBA" id="ARBA00022519"/>
    </source>
</evidence>
<comment type="caution">
    <text evidence="16">Lacks conserved residue(s) required for the propagation of feature annotation.</text>
</comment>
<keyword evidence="12 16" id="KW-0406">Ion transport</keyword>
<name>F0SRP2_RUBBR</name>
<comment type="subunit">
    <text evidence="16 17">Composed of six subunits; NqrA, NqrB, NqrC, NqrD, NqrE and NqrF.</text>
</comment>
<keyword evidence="2 16" id="KW-1003">Cell membrane</keyword>
<evidence type="ECO:0000259" key="18">
    <source>
        <dbReference type="SMART" id="SM00900"/>
    </source>
</evidence>
<keyword evidence="9 16" id="KW-1133">Transmembrane helix</keyword>
<keyword evidence="11 16" id="KW-0915">Sodium</keyword>
<feature type="domain" description="FMN-binding" evidence="18">
    <location>
        <begin position="149"/>
        <end position="254"/>
    </location>
</feature>
<dbReference type="HAMAP" id="MF_00427">
    <property type="entry name" value="NqrC"/>
    <property type="match status" value="1"/>
</dbReference>
<keyword evidence="13 16" id="KW-0830">Ubiquinone</keyword>
<dbReference type="GO" id="GO:0006814">
    <property type="term" value="P:sodium ion transport"/>
    <property type="evidence" value="ECO:0007669"/>
    <property type="project" value="UniProtKB-UniRule"/>
</dbReference>
<evidence type="ECO:0000256" key="10">
    <source>
        <dbReference type="ARBA" id="ARBA00023027"/>
    </source>
</evidence>
<evidence type="ECO:0000256" key="11">
    <source>
        <dbReference type="ARBA" id="ARBA00023053"/>
    </source>
</evidence>
<dbReference type="Pfam" id="PF04205">
    <property type="entry name" value="FMN_bind"/>
    <property type="match status" value="1"/>
</dbReference>
<dbReference type="PANTHER" id="PTHR37838">
    <property type="entry name" value="NA(+)-TRANSLOCATING NADH-QUINONE REDUCTASE SUBUNIT C"/>
    <property type="match status" value="1"/>
</dbReference>